<dbReference type="EMBL" id="JAMZEJ010000004">
    <property type="protein sequence ID" value="MCQ8240539.1"/>
    <property type="molecule type" value="Genomic_DNA"/>
</dbReference>
<organism evidence="1 2">
    <name type="scientific">Rhizosaccharibacter radicis</name>
    <dbReference type="NCBI Taxonomy" id="2782605"/>
    <lineage>
        <taxon>Bacteria</taxon>
        <taxon>Pseudomonadati</taxon>
        <taxon>Pseudomonadota</taxon>
        <taxon>Alphaproteobacteria</taxon>
        <taxon>Acetobacterales</taxon>
        <taxon>Acetobacteraceae</taxon>
        <taxon>Rhizosaccharibacter</taxon>
    </lineage>
</organism>
<gene>
    <name evidence="1" type="ORF">NFI88_06730</name>
</gene>
<keyword evidence="2" id="KW-1185">Reference proteome</keyword>
<dbReference type="RefSeq" id="WP_422919288.1">
    <property type="nucleotide sequence ID" value="NZ_JAMZEJ010000004.1"/>
</dbReference>
<dbReference type="Proteomes" id="UP001524547">
    <property type="component" value="Unassembled WGS sequence"/>
</dbReference>
<sequence length="137" mass="14677">MHLAATPRAGDVVACGRRWFVIVGAPRADGKLGAVLLRRGQIDRLRSHVVPDVGEMALAGLPMMDAVLCCDGLRWIERRGATVIGSATTRLLSRITITLRRSAEAAAMERRGDSVRSTIWRCPGGGRGRKIGSCGLS</sequence>
<comment type="caution">
    <text evidence="1">The sequence shown here is derived from an EMBL/GenBank/DDBJ whole genome shotgun (WGS) entry which is preliminary data.</text>
</comment>
<proteinExistence type="predicted"/>
<reference evidence="1 2" key="1">
    <citation type="submission" date="2022-06" db="EMBL/GenBank/DDBJ databases">
        <title>Rhizosaccharibacter gen. nov. sp. nov. KSS12, endophytic bacteria isolated from sugarcane.</title>
        <authorList>
            <person name="Pitiwittayakul N."/>
        </authorList>
    </citation>
    <scope>NUCLEOTIDE SEQUENCE [LARGE SCALE GENOMIC DNA]</scope>
    <source>
        <strain evidence="1 2">KSS12</strain>
    </source>
</reference>
<accession>A0ABT1VXW5</accession>
<evidence type="ECO:0000313" key="1">
    <source>
        <dbReference type="EMBL" id="MCQ8240539.1"/>
    </source>
</evidence>
<evidence type="ECO:0000313" key="2">
    <source>
        <dbReference type="Proteomes" id="UP001524547"/>
    </source>
</evidence>
<name>A0ABT1VXW5_9PROT</name>
<protein>
    <submittedName>
        <fullName evidence="1">Uncharacterized protein</fullName>
    </submittedName>
</protein>